<evidence type="ECO:0000313" key="9">
    <source>
        <dbReference type="Proteomes" id="UP001250932"/>
    </source>
</evidence>
<protein>
    <submittedName>
        <fullName evidence="8">RNA polymerase sigma factor</fullName>
    </submittedName>
</protein>
<evidence type="ECO:0000259" key="6">
    <source>
        <dbReference type="Pfam" id="PF04542"/>
    </source>
</evidence>
<dbReference type="SUPFAM" id="SSF88946">
    <property type="entry name" value="Sigma2 domain of RNA polymerase sigma factors"/>
    <property type="match status" value="1"/>
</dbReference>
<comment type="similarity">
    <text evidence="1">Belongs to the sigma-70 factor family. ECF subfamily.</text>
</comment>
<evidence type="ECO:0000256" key="2">
    <source>
        <dbReference type="ARBA" id="ARBA00023015"/>
    </source>
</evidence>
<keyword evidence="3" id="KW-0731">Sigma factor</keyword>
<evidence type="ECO:0000256" key="5">
    <source>
        <dbReference type="ARBA" id="ARBA00023163"/>
    </source>
</evidence>
<dbReference type="InterPro" id="IPR039425">
    <property type="entry name" value="RNA_pol_sigma-70-like"/>
</dbReference>
<dbReference type="InterPro" id="IPR036388">
    <property type="entry name" value="WH-like_DNA-bd_sf"/>
</dbReference>
<dbReference type="Gene3D" id="1.10.10.10">
    <property type="entry name" value="Winged helix-like DNA-binding domain superfamily/Winged helix DNA-binding domain"/>
    <property type="match status" value="1"/>
</dbReference>
<feature type="domain" description="RNA polymerase sigma-70 region 2" evidence="6">
    <location>
        <begin position="31"/>
        <end position="96"/>
    </location>
</feature>
<feature type="domain" description="RNA polymerase sigma factor 70 region 4 type 2" evidence="7">
    <location>
        <begin position="131"/>
        <end position="178"/>
    </location>
</feature>
<organism evidence="8 9">
    <name type="scientific">Candidatus Nitronereus thalassa</name>
    <dbReference type="NCBI Taxonomy" id="3020898"/>
    <lineage>
        <taxon>Bacteria</taxon>
        <taxon>Pseudomonadati</taxon>
        <taxon>Nitrospirota</taxon>
        <taxon>Nitrospiria</taxon>
        <taxon>Nitrospirales</taxon>
        <taxon>Nitrospiraceae</taxon>
        <taxon>Candidatus Nitronereus</taxon>
    </lineage>
</organism>
<gene>
    <name evidence="8" type="ORF">PPG34_05000</name>
</gene>
<dbReference type="NCBIfam" id="TIGR02937">
    <property type="entry name" value="sigma70-ECF"/>
    <property type="match status" value="1"/>
</dbReference>
<name>A0ABU3K5P6_9BACT</name>
<evidence type="ECO:0000256" key="3">
    <source>
        <dbReference type="ARBA" id="ARBA00023082"/>
    </source>
</evidence>
<dbReference type="InterPro" id="IPR013325">
    <property type="entry name" value="RNA_pol_sigma_r2"/>
</dbReference>
<evidence type="ECO:0000256" key="4">
    <source>
        <dbReference type="ARBA" id="ARBA00023125"/>
    </source>
</evidence>
<keyword evidence="4" id="KW-0238">DNA-binding</keyword>
<dbReference type="InterPro" id="IPR007627">
    <property type="entry name" value="RNA_pol_sigma70_r2"/>
</dbReference>
<comment type="caution">
    <text evidence="8">The sequence shown here is derived from an EMBL/GenBank/DDBJ whole genome shotgun (WGS) entry which is preliminary data.</text>
</comment>
<dbReference type="RefSeq" id="WP_313832046.1">
    <property type="nucleotide sequence ID" value="NZ_JAQOUE010000001.1"/>
</dbReference>
<keyword evidence="2" id="KW-0805">Transcription regulation</keyword>
<evidence type="ECO:0000313" key="8">
    <source>
        <dbReference type="EMBL" id="MDT7041698.1"/>
    </source>
</evidence>
<sequence length="187" mass="21852">MPSSQGNTPDDYRTLIRQMAQGQETALVEFYRIFEQKIYAFAKIRLNDSQEASDLLHEVMWEVWRSAGRFEGRSSVSTWVFGIAHHKVIDRIRQANKHKTETLEGIHATESEEDLEALLTQKQMGEHIRWCIEMLSDDQRQVVHLAFYEGLPYREISKIVDSPEGTVKARMFHAKQALKRCMSRRLK</sequence>
<dbReference type="PANTHER" id="PTHR43133:SF8">
    <property type="entry name" value="RNA POLYMERASE SIGMA FACTOR HI_1459-RELATED"/>
    <property type="match status" value="1"/>
</dbReference>
<dbReference type="Pfam" id="PF08281">
    <property type="entry name" value="Sigma70_r4_2"/>
    <property type="match status" value="1"/>
</dbReference>
<keyword evidence="9" id="KW-1185">Reference proteome</keyword>
<proteinExistence type="inferred from homology"/>
<dbReference type="PANTHER" id="PTHR43133">
    <property type="entry name" value="RNA POLYMERASE ECF-TYPE SIGMA FACTO"/>
    <property type="match status" value="1"/>
</dbReference>
<dbReference type="InterPro" id="IPR014284">
    <property type="entry name" value="RNA_pol_sigma-70_dom"/>
</dbReference>
<accession>A0ABU3K5P6</accession>
<dbReference type="CDD" id="cd06171">
    <property type="entry name" value="Sigma70_r4"/>
    <property type="match status" value="1"/>
</dbReference>
<dbReference type="Proteomes" id="UP001250932">
    <property type="component" value="Unassembled WGS sequence"/>
</dbReference>
<evidence type="ECO:0000259" key="7">
    <source>
        <dbReference type="Pfam" id="PF08281"/>
    </source>
</evidence>
<dbReference type="EMBL" id="JAQOUE010000001">
    <property type="protein sequence ID" value="MDT7041698.1"/>
    <property type="molecule type" value="Genomic_DNA"/>
</dbReference>
<dbReference type="InterPro" id="IPR013249">
    <property type="entry name" value="RNA_pol_sigma70_r4_t2"/>
</dbReference>
<keyword evidence="5" id="KW-0804">Transcription</keyword>
<reference evidence="8 9" key="1">
    <citation type="journal article" date="2023" name="ISME J.">
        <title>Cultivation and genomic characterization of novel and ubiquitous marine nitrite-oxidizing bacteria from the Nitrospirales.</title>
        <authorList>
            <person name="Mueller A.J."/>
            <person name="Daebeler A."/>
            <person name="Herbold C.W."/>
            <person name="Kirkegaard R.H."/>
            <person name="Daims H."/>
        </authorList>
    </citation>
    <scope>NUCLEOTIDE SEQUENCE [LARGE SCALE GENOMIC DNA]</scope>
    <source>
        <strain evidence="8 9">EB</strain>
    </source>
</reference>
<evidence type="ECO:0000256" key="1">
    <source>
        <dbReference type="ARBA" id="ARBA00010641"/>
    </source>
</evidence>
<dbReference type="Gene3D" id="1.10.1740.10">
    <property type="match status" value="1"/>
</dbReference>
<dbReference type="InterPro" id="IPR013324">
    <property type="entry name" value="RNA_pol_sigma_r3/r4-like"/>
</dbReference>
<dbReference type="Pfam" id="PF04542">
    <property type="entry name" value="Sigma70_r2"/>
    <property type="match status" value="1"/>
</dbReference>
<dbReference type="SUPFAM" id="SSF88659">
    <property type="entry name" value="Sigma3 and sigma4 domains of RNA polymerase sigma factors"/>
    <property type="match status" value="1"/>
</dbReference>